<protein>
    <recommendedName>
        <fullName evidence="4">Endonuclease/exonuclease/phosphatase domain-containing protein</fullName>
    </recommendedName>
</protein>
<gene>
    <name evidence="2" type="ORF">E3N88_03977</name>
</gene>
<dbReference type="AlphaFoldDB" id="A0A5N6PT23"/>
<accession>A0A5N6PT23</accession>
<feature type="region of interest" description="Disordered" evidence="1">
    <location>
        <begin position="1"/>
        <end position="33"/>
    </location>
</feature>
<dbReference type="Proteomes" id="UP000326396">
    <property type="component" value="Linkage Group LG10"/>
</dbReference>
<name>A0A5N6PT23_9ASTR</name>
<dbReference type="InterPro" id="IPR036691">
    <property type="entry name" value="Endo/exonu/phosph_ase_sf"/>
</dbReference>
<comment type="caution">
    <text evidence="2">The sequence shown here is derived from an EMBL/GenBank/DDBJ whole genome shotgun (WGS) entry which is preliminary data.</text>
</comment>
<evidence type="ECO:0000256" key="1">
    <source>
        <dbReference type="SAM" id="MobiDB-lite"/>
    </source>
</evidence>
<dbReference type="Gene3D" id="3.60.10.10">
    <property type="entry name" value="Endonuclease/exonuclease/phosphatase"/>
    <property type="match status" value="1"/>
</dbReference>
<feature type="compositionally biased region" description="Basic residues" evidence="1">
    <location>
        <begin position="15"/>
        <end position="24"/>
    </location>
</feature>
<dbReference type="EMBL" id="SZYD01000002">
    <property type="protein sequence ID" value="KAD7116709.1"/>
    <property type="molecule type" value="Genomic_DNA"/>
</dbReference>
<proteinExistence type="predicted"/>
<organism evidence="2 3">
    <name type="scientific">Mikania micrantha</name>
    <name type="common">bitter vine</name>
    <dbReference type="NCBI Taxonomy" id="192012"/>
    <lineage>
        <taxon>Eukaryota</taxon>
        <taxon>Viridiplantae</taxon>
        <taxon>Streptophyta</taxon>
        <taxon>Embryophyta</taxon>
        <taxon>Tracheophyta</taxon>
        <taxon>Spermatophyta</taxon>
        <taxon>Magnoliopsida</taxon>
        <taxon>eudicotyledons</taxon>
        <taxon>Gunneridae</taxon>
        <taxon>Pentapetalae</taxon>
        <taxon>asterids</taxon>
        <taxon>campanulids</taxon>
        <taxon>Asterales</taxon>
        <taxon>Asteraceae</taxon>
        <taxon>Asteroideae</taxon>
        <taxon>Heliantheae alliance</taxon>
        <taxon>Eupatorieae</taxon>
        <taxon>Mikania</taxon>
    </lineage>
</organism>
<reference evidence="2 3" key="1">
    <citation type="submission" date="2019-05" db="EMBL/GenBank/DDBJ databases">
        <title>Mikania micrantha, genome provides insights into the molecular mechanism of rapid growth.</title>
        <authorList>
            <person name="Liu B."/>
        </authorList>
    </citation>
    <scope>NUCLEOTIDE SEQUENCE [LARGE SCALE GENOMIC DNA]</scope>
    <source>
        <strain evidence="2">NLD-2019</strain>
        <tissue evidence="2">Leaf</tissue>
    </source>
</reference>
<dbReference type="SUPFAM" id="SSF56219">
    <property type="entry name" value="DNase I-like"/>
    <property type="match status" value="1"/>
</dbReference>
<evidence type="ECO:0000313" key="2">
    <source>
        <dbReference type="EMBL" id="KAD7116709.1"/>
    </source>
</evidence>
<evidence type="ECO:0008006" key="4">
    <source>
        <dbReference type="Google" id="ProtNLM"/>
    </source>
</evidence>
<dbReference type="OrthoDB" id="1431600at2759"/>
<keyword evidence="3" id="KW-1185">Reference proteome</keyword>
<sequence>MPSLTPDLNLLPPRRNTHQRRRRTGGLANHATAGASEASHICEGVFYFGNVPEPGCENRYNQVDNFNGDSHKVDEVDETLRVGQLVGIDVADFRAEIEELIGGEGNSNSKVLLSQLWGNNKLVSENVNARGRSGGLISVWNPEIFDMQGVNKGENFLHVYGSVVGVDEMLNVVNVYAPQDAILKRSLWESLLGLMENFQGMWLLMGDFNVVRDHSERLCSEFDQREARDFNDFIFRAALYEYRMGGMKFTYMSPDGTKGSKIDRMLFYNSWLLVDGLDDVVRNAVDACGLSGRPDVVLMAKLRNVKIKIKEWRKLVAEKESGLNEILMEECKKYDSLAEIGLLSDQDHARWCLGEMSWLRLGYVMS</sequence>
<evidence type="ECO:0000313" key="3">
    <source>
        <dbReference type="Proteomes" id="UP000326396"/>
    </source>
</evidence>